<proteinExistence type="predicted"/>
<accession>A0A0D3MW51</accession>
<dbReference type="GeneID" id="26623296"/>
<sequence>MNIEKLLKATHTHVNVKQYDIKKLPKPSMVSKDKYTRK</sequence>
<name>A0A0D3MW51_9CAUD</name>
<dbReference type="Proteomes" id="UP000032690">
    <property type="component" value="Segment"/>
</dbReference>
<evidence type="ECO:0000313" key="1">
    <source>
        <dbReference type="EMBL" id="AJA42150.1"/>
    </source>
</evidence>
<dbReference type="RefSeq" id="YP_009196024.1">
    <property type="nucleotide sequence ID" value="NC_028765.1"/>
</dbReference>
<reference evidence="1 2" key="1">
    <citation type="journal article" date="2015" name="Appl. Environ. Microbiol.">
        <title>Two Phages, phiIPLA-RODI and phiIPLA-C1C, Lyse Mono- and Dual-Species Staphylococcal Biofilms.</title>
        <authorList>
            <person name="Gutierrez D."/>
            <person name="Vandenheuvel D."/>
            <person name="Martinez B."/>
            <person name="Rodriguez A."/>
            <person name="Lavigne R."/>
            <person name="Garcia P."/>
        </authorList>
    </citation>
    <scope>NUCLEOTIDE SEQUENCE [LARGE SCALE GENOMIC DNA]</scope>
</reference>
<protein>
    <submittedName>
        <fullName evidence="1">Uncharacterized protein</fullName>
    </submittedName>
</protein>
<keyword evidence="2" id="KW-1185">Reference proteome</keyword>
<evidence type="ECO:0000313" key="2">
    <source>
        <dbReference type="Proteomes" id="UP000032690"/>
    </source>
</evidence>
<dbReference type="KEGG" id="vg:26623296"/>
<organism evidence="1 2">
    <name type="scientific">Staphylococcus phage phiIPLA-RODI</name>
    <dbReference type="NCBI Taxonomy" id="1572703"/>
    <lineage>
        <taxon>Viruses</taxon>
        <taxon>Duplodnaviria</taxon>
        <taxon>Heunggongvirae</taxon>
        <taxon>Uroviricota</taxon>
        <taxon>Caudoviricetes</taxon>
        <taxon>Herelleviridae</taxon>
        <taxon>Twortvirinae</taxon>
        <taxon>Kayvirus</taxon>
        <taxon>Kayvirus rodi</taxon>
    </lineage>
</organism>
<dbReference type="EMBL" id="KP027446">
    <property type="protein sequence ID" value="AJA42150.1"/>
    <property type="molecule type" value="Genomic_DNA"/>
</dbReference>